<dbReference type="KEGG" id="vg:26643867"/>
<name>F8SJH5_BPPA3</name>
<keyword evidence="2" id="KW-1185">Reference proteome</keyword>
<organism evidence="1 2">
    <name type="scientific">Pseudomonas phage PhiPA3</name>
    <name type="common">Pseudomonas aeruginosa phage PhiPA3</name>
    <dbReference type="NCBI Taxonomy" id="998086"/>
    <lineage>
        <taxon>Viruses</taxon>
        <taxon>Duplodnaviria</taxon>
        <taxon>Heunggongvirae</taxon>
        <taxon>Uroviricota</taxon>
        <taxon>Caudoviricetes</taxon>
        <taxon>Chimalliviridae</taxon>
        <taxon>Miltoncavirus</taxon>
        <taxon>Miltoncavirus PhiPA3</taxon>
    </lineage>
</organism>
<dbReference type="EMBL" id="HQ630627">
    <property type="protein sequence ID" value="AEH03762.1"/>
    <property type="molecule type" value="Genomic_DNA"/>
</dbReference>
<dbReference type="RefSeq" id="YP_009217418.1">
    <property type="nucleotide sequence ID" value="NC_028999.1"/>
</dbReference>
<gene>
    <name evidence="1" type="primary">339</name>
</gene>
<organismHost>
    <name type="scientific">Pseudomonas aeruginosa</name>
    <dbReference type="NCBI Taxonomy" id="287"/>
</organismHost>
<dbReference type="GeneID" id="26643867"/>
<protein>
    <submittedName>
        <fullName evidence="1">Uncharacterized protein 339</fullName>
    </submittedName>
</protein>
<evidence type="ECO:0000313" key="1">
    <source>
        <dbReference type="EMBL" id="AEH03762.1"/>
    </source>
</evidence>
<dbReference type="Proteomes" id="UP000008388">
    <property type="component" value="Segment"/>
</dbReference>
<reference evidence="1 2" key="1">
    <citation type="journal article" date="2011" name="Microbiology">
        <title>The Pseudomonas aeruginosa generalized transducing phage phiPA3 is a new member of the phiKZ-like group of 'jumbo' phages, and infects model laboratory strains and clinical isolates from cystic fibrosis patients.</title>
        <authorList>
            <person name="Monson R."/>
            <person name="Foulds I."/>
            <person name="Foweraker J."/>
            <person name="Welch M."/>
            <person name="Salmond G.P."/>
        </authorList>
    </citation>
    <scope>NUCLEOTIDE SEQUENCE [LARGE SCALE GENOMIC DNA]</scope>
</reference>
<accession>F8SJH5</accession>
<sequence length="136" mass="16164">MPKSKELKRLEAQERKREMLLTHHLPALFEVLPGGERYDPTHEYYYRMVNDRARNVLKIARESKTDIDFAHYWNGKIDQMGTRSYIRIAFQGTSGEYYIRSFNKYMSIHYPSFKPVAVPHYMAPRVDEAFLANIED</sequence>
<evidence type="ECO:0000313" key="2">
    <source>
        <dbReference type="Proteomes" id="UP000008388"/>
    </source>
</evidence>
<proteinExistence type="predicted"/>